<evidence type="ECO:0000313" key="2">
    <source>
        <dbReference type="EMBL" id="EEP75997.1"/>
    </source>
</evidence>
<name>C4JEK5_UNCRE</name>
<dbReference type="HOGENOM" id="CLU_1950411_0_0_1"/>
<dbReference type="AlphaFoldDB" id="C4JEK5"/>
<dbReference type="Proteomes" id="UP000002058">
    <property type="component" value="Unassembled WGS sequence"/>
</dbReference>
<protein>
    <submittedName>
        <fullName evidence="2">Uncharacterized protein</fullName>
    </submittedName>
</protein>
<evidence type="ECO:0000313" key="3">
    <source>
        <dbReference type="Proteomes" id="UP000002058"/>
    </source>
</evidence>
<feature type="compositionally biased region" description="Polar residues" evidence="1">
    <location>
        <begin position="108"/>
        <end position="118"/>
    </location>
</feature>
<dbReference type="InParanoid" id="C4JEK5"/>
<dbReference type="KEGG" id="ure:UREG_00844"/>
<dbReference type="GeneID" id="8444442"/>
<organism evidence="2 3">
    <name type="scientific">Uncinocarpus reesii (strain UAMH 1704)</name>
    <dbReference type="NCBI Taxonomy" id="336963"/>
    <lineage>
        <taxon>Eukaryota</taxon>
        <taxon>Fungi</taxon>
        <taxon>Dikarya</taxon>
        <taxon>Ascomycota</taxon>
        <taxon>Pezizomycotina</taxon>
        <taxon>Eurotiomycetes</taxon>
        <taxon>Eurotiomycetidae</taxon>
        <taxon>Onygenales</taxon>
        <taxon>Onygenaceae</taxon>
        <taxon>Uncinocarpus</taxon>
    </lineage>
</organism>
<accession>C4JEK5</accession>
<feature type="region of interest" description="Disordered" evidence="1">
    <location>
        <begin position="69"/>
        <end position="129"/>
    </location>
</feature>
<evidence type="ECO:0000256" key="1">
    <source>
        <dbReference type="SAM" id="MobiDB-lite"/>
    </source>
</evidence>
<reference evidence="3" key="1">
    <citation type="journal article" date="2009" name="Genome Res.">
        <title>Comparative genomic analyses of the human fungal pathogens Coccidioides and their relatives.</title>
        <authorList>
            <person name="Sharpton T.J."/>
            <person name="Stajich J.E."/>
            <person name="Rounsley S.D."/>
            <person name="Gardner M.J."/>
            <person name="Wortman J.R."/>
            <person name="Jordar V.S."/>
            <person name="Maiti R."/>
            <person name="Kodira C.D."/>
            <person name="Neafsey D.E."/>
            <person name="Zeng Q."/>
            <person name="Hung C.-Y."/>
            <person name="McMahan C."/>
            <person name="Muszewska A."/>
            <person name="Grynberg M."/>
            <person name="Mandel M.A."/>
            <person name="Kellner E.M."/>
            <person name="Barker B.M."/>
            <person name="Galgiani J.N."/>
            <person name="Orbach M.J."/>
            <person name="Kirkland T.N."/>
            <person name="Cole G.T."/>
            <person name="Henn M.R."/>
            <person name="Birren B.W."/>
            <person name="Taylor J.W."/>
        </authorList>
    </citation>
    <scope>NUCLEOTIDE SEQUENCE [LARGE SCALE GENOMIC DNA]</scope>
    <source>
        <strain evidence="3">UAMH 1704</strain>
    </source>
</reference>
<proteinExistence type="predicted"/>
<dbReference type="RefSeq" id="XP_002541330.1">
    <property type="nucleotide sequence ID" value="XM_002541284.1"/>
</dbReference>
<dbReference type="EMBL" id="CH476615">
    <property type="protein sequence ID" value="EEP75997.1"/>
    <property type="molecule type" value="Genomic_DNA"/>
</dbReference>
<dbReference type="VEuPathDB" id="FungiDB:UREG_00844"/>
<sequence length="129" mass="14027">MARAPSESVGIASGDEAATPAVMAFFKNQARRAVGEQEKEKRDFRSPRIPFDLDLKLVAACLHWYNGPLGRNPPQSRSLHQGAEIDGCPWSSPFAKPHQGKGAAEMAENSTNDFQLAANSPRHHSDSSN</sequence>
<keyword evidence="3" id="KW-1185">Reference proteome</keyword>
<gene>
    <name evidence="2" type="ORF">UREG_00844</name>
</gene>